<dbReference type="CDD" id="cd21120">
    <property type="entry name" value="SPASM_anSME"/>
    <property type="match status" value="1"/>
</dbReference>
<dbReference type="Gene3D" id="3.20.20.70">
    <property type="entry name" value="Aldolase class I"/>
    <property type="match status" value="1"/>
</dbReference>
<dbReference type="SUPFAM" id="SSF102114">
    <property type="entry name" value="Radical SAM enzymes"/>
    <property type="match status" value="1"/>
</dbReference>
<keyword evidence="5" id="KW-0408">Iron</keyword>
<dbReference type="PROSITE" id="PS51918">
    <property type="entry name" value="RADICAL_SAM"/>
    <property type="match status" value="1"/>
</dbReference>
<evidence type="ECO:0000256" key="6">
    <source>
        <dbReference type="ARBA" id="ARBA00023014"/>
    </source>
</evidence>
<comment type="caution">
    <text evidence="9">The sequence shown here is derived from an EMBL/GenBank/DDBJ whole genome shotgun (WGS) entry which is preliminary data.</text>
</comment>
<accession>A0ABW7CHI5</accession>
<sequence>MQNGINFQLMAKPPGAACNLRCDYCFYLEKIQLYPQHTAHRKMDDATLENYIRQTIAAQHAPVVDFIWQGGEPTLAGIDFYRRALELQQRYAQGRQINNFFQTNGVNLNDDWARFFKRHRFLVGLSLDGDSITHDRYRRSRAGKGTFNEVMAGLACLKRHHVDFNTLTVVNADNVDRPKEIYHFLRRAGSRYMQFIPLVERRASEPDASGLTLVTPDFKGDCRVAPWSVPALAYGRFLNAIFDHWAQHDIGAIFVMNFEQMLAKLVGQPGICVQSETCGGNLVVEAQGDIYSCDHFVYPQHRLGNINHDVLRTLVNGEKQRAFGQRKLTQLNQACLRCDARSLCHGGCPKHRFLYAEGDWPQNYFCAGLALHYRHVLPVMQQILSLAQQGESATQLQKSIRRFYQGLRS</sequence>
<dbReference type="RefSeq" id="WP_394148581.1">
    <property type="nucleotide sequence ID" value="NZ_JBGCUC010000004.1"/>
</dbReference>
<dbReference type="PANTHER" id="PTHR43273:SF3">
    <property type="entry name" value="ANAEROBIC SULFATASE-MATURATING ENZYME HOMOLOG ASLB-RELATED"/>
    <property type="match status" value="1"/>
</dbReference>
<dbReference type="SFLD" id="SFLDG01072">
    <property type="entry name" value="dehydrogenase_like"/>
    <property type="match status" value="1"/>
</dbReference>
<evidence type="ECO:0000313" key="10">
    <source>
        <dbReference type="Proteomes" id="UP001605250"/>
    </source>
</evidence>
<dbReference type="InterPro" id="IPR034491">
    <property type="entry name" value="Anaerob_Ser_sulfatase-maturase"/>
</dbReference>
<protein>
    <submittedName>
        <fullName evidence="9">Anaerobic sulfatase maturase</fullName>
    </submittedName>
</protein>
<dbReference type="InterPro" id="IPR023885">
    <property type="entry name" value="4Fe4S-binding_SPASM_dom"/>
</dbReference>
<dbReference type="SFLD" id="SFLDG01386">
    <property type="entry name" value="main_SPASM_domain-containing"/>
    <property type="match status" value="1"/>
</dbReference>
<dbReference type="InterPro" id="IPR023867">
    <property type="entry name" value="Sulphatase_maturase_rSAM"/>
</dbReference>
<feature type="domain" description="Radical SAM core" evidence="8">
    <location>
        <begin position="1"/>
        <end position="247"/>
    </location>
</feature>
<dbReference type="SFLD" id="SFLDG01067">
    <property type="entry name" value="SPASM/twitch_domain_containing"/>
    <property type="match status" value="1"/>
</dbReference>
<evidence type="ECO:0000256" key="7">
    <source>
        <dbReference type="ARBA" id="ARBA00023601"/>
    </source>
</evidence>
<evidence type="ECO:0000256" key="1">
    <source>
        <dbReference type="ARBA" id="ARBA00001966"/>
    </source>
</evidence>
<dbReference type="EMBL" id="JBGCUC010000004">
    <property type="protein sequence ID" value="MFG6075680.1"/>
    <property type="molecule type" value="Genomic_DNA"/>
</dbReference>
<evidence type="ECO:0000313" key="9">
    <source>
        <dbReference type="EMBL" id="MFG6075680.1"/>
    </source>
</evidence>
<dbReference type="CDD" id="cd01335">
    <property type="entry name" value="Radical_SAM"/>
    <property type="match status" value="1"/>
</dbReference>
<dbReference type="Pfam" id="PF13186">
    <property type="entry name" value="SPASM"/>
    <property type="match status" value="1"/>
</dbReference>
<dbReference type="InterPro" id="IPR058240">
    <property type="entry name" value="rSAM_sf"/>
</dbReference>
<dbReference type="InterPro" id="IPR007197">
    <property type="entry name" value="rSAM"/>
</dbReference>
<comment type="similarity">
    <text evidence="7">Belongs to the radical SAM superfamily. Anaerobic sulfatase-maturating enzyme family.</text>
</comment>
<evidence type="ECO:0000256" key="5">
    <source>
        <dbReference type="ARBA" id="ARBA00023004"/>
    </source>
</evidence>
<dbReference type="InterPro" id="IPR013785">
    <property type="entry name" value="Aldolase_TIM"/>
</dbReference>
<dbReference type="InterPro" id="IPR047207">
    <property type="entry name" value="SPASM_anSME"/>
</dbReference>
<gene>
    <name evidence="9" type="ORF">AB3U87_04795</name>
</gene>
<keyword evidence="4" id="KW-0479">Metal-binding</keyword>
<dbReference type="SFLD" id="SFLDF00285">
    <property type="entry name" value="anaerobic_Ser-type_sulfatase-m"/>
    <property type="match status" value="1"/>
</dbReference>
<evidence type="ECO:0000256" key="3">
    <source>
        <dbReference type="ARBA" id="ARBA00022691"/>
    </source>
</evidence>
<keyword evidence="2" id="KW-0004">4Fe-4S</keyword>
<keyword evidence="10" id="KW-1185">Reference proteome</keyword>
<evidence type="ECO:0000256" key="2">
    <source>
        <dbReference type="ARBA" id="ARBA00022485"/>
    </source>
</evidence>
<name>A0ABW7CHI5_9GAMM</name>
<proteinExistence type="inferred from homology"/>
<keyword evidence="6" id="KW-0411">Iron-sulfur</keyword>
<dbReference type="Proteomes" id="UP001605250">
    <property type="component" value="Unassembled WGS sequence"/>
</dbReference>
<reference evidence="9 10" key="1">
    <citation type="submission" date="2024-07" db="EMBL/GenBank/DDBJ databases">
        <title>Novel bacterial strain Erwinia sp. OPT-41 promoting growth of various crops.</title>
        <authorList>
            <person name="Egorshina A."/>
            <person name="Lukyantsev M.A."/>
            <person name="Golubev S.N."/>
            <person name="Muratova A.Y."/>
            <person name="Bulygina E.A."/>
        </authorList>
    </citation>
    <scope>NUCLEOTIDE SEQUENCE [LARGE SCALE GENOMIC DNA]</scope>
    <source>
        <strain evidence="9 10">OPT-41</strain>
    </source>
</reference>
<keyword evidence="3" id="KW-0949">S-adenosyl-L-methionine</keyword>
<dbReference type="SFLD" id="SFLDS00029">
    <property type="entry name" value="Radical_SAM"/>
    <property type="match status" value="1"/>
</dbReference>
<dbReference type="Pfam" id="PF04055">
    <property type="entry name" value="Radical_SAM"/>
    <property type="match status" value="1"/>
</dbReference>
<evidence type="ECO:0000259" key="8">
    <source>
        <dbReference type="PROSITE" id="PS51918"/>
    </source>
</evidence>
<comment type="cofactor">
    <cofactor evidence="1">
        <name>[4Fe-4S] cluster</name>
        <dbReference type="ChEBI" id="CHEBI:49883"/>
    </cofactor>
</comment>
<evidence type="ECO:0000256" key="4">
    <source>
        <dbReference type="ARBA" id="ARBA00022723"/>
    </source>
</evidence>
<dbReference type="NCBIfam" id="TIGR03942">
    <property type="entry name" value="sulfatase_rSAM"/>
    <property type="match status" value="1"/>
</dbReference>
<dbReference type="SFLD" id="SFLDG01384">
    <property type="entry name" value="thioether_bond_formation_requi"/>
    <property type="match status" value="1"/>
</dbReference>
<dbReference type="PANTHER" id="PTHR43273">
    <property type="entry name" value="ANAEROBIC SULFATASE-MATURATING ENZYME HOMOLOG ASLB-RELATED"/>
    <property type="match status" value="1"/>
</dbReference>
<dbReference type="NCBIfam" id="TIGR04085">
    <property type="entry name" value="rSAM_more_4Fe4S"/>
    <property type="match status" value="1"/>
</dbReference>
<organism evidence="9 10">
    <name type="scientific">Erwinia plantamica</name>
    <dbReference type="NCBI Taxonomy" id="3237104"/>
    <lineage>
        <taxon>Bacteria</taxon>
        <taxon>Pseudomonadati</taxon>
        <taxon>Pseudomonadota</taxon>
        <taxon>Gammaproteobacteria</taxon>
        <taxon>Enterobacterales</taxon>
        <taxon>Erwiniaceae</taxon>
        <taxon>Erwinia</taxon>
    </lineage>
</organism>